<reference evidence="1" key="1">
    <citation type="submission" date="2022-04" db="EMBL/GenBank/DDBJ databases">
        <title>Chromosome-scale genome assembly of Holotrichia oblita Faldermann.</title>
        <authorList>
            <person name="Rongchong L."/>
        </authorList>
    </citation>
    <scope>NUCLEOTIDE SEQUENCE</scope>
    <source>
        <strain evidence="1">81SQS9</strain>
    </source>
</reference>
<organism evidence="1 2">
    <name type="scientific">Holotrichia oblita</name>
    <name type="common">Chafer beetle</name>
    <dbReference type="NCBI Taxonomy" id="644536"/>
    <lineage>
        <taxon>Eukaryota</taxon>
        <taxon>Metazoa</taxon>
        <taxon>Ecdysozoa</taxon>
        <taxon>Arthropoda</taxon>
        <taxon>Hexapoda</taxon>
        <taxon>Insecta</taxon>
        <taxon>Pterygota</taxon>
        <taxon>Neoptera</taxon>
        <taxon>Endopterygota</taxon>
        <taxon>Coleoptera</taxon>
        <taxon>Polyphaga</taxon>
        <taxon>Scarabaeiformia</taxon>
        <taxon>Scarabaeidae</taxon>
        <taxon>Melolonthinae</taxon>
        <taxon>Holotrichia</taxon>
    </lineage>
</organism>
<proteinExistence type="predicted"/>
<keyword evidence="2" id="KW-1185">Reference proteome</keyword>
<comment type="caution">
    <text evidence="1">The sequence shown here is derived from an EMBL/GenBank/DDBJ whole genome shotgun (WGS) entry which is preliminary data.</text>
</comment>
<gene>
    <name evidence="1" type="ORF">MML48_7g00001766</name>
</gene>
<name>A0ACB9ST04_HOLOL</name>
<protein>
    <submittedName>
        <fullName evidence="1">Swi/snf-related</fullName>
    </submittedName>
</protein>
<dbReference type="EMBL" id="CM043021">
    <property type="protein sequence ID" value="KAI4457731.1"/>
    <property type="molecule type" value="Genomic_DNA"/>
</dbReference>
<dbReference type="Proteomes" id="UP001056778">
    <property type="component" value="Chromosome 7"/>
</dbReference>
<sequence length="1558" mass="179661">MSKRRRTSSIASRGQEEDSLDSIEATTSSGPPKKRSKKQDPMELCQQLYESVRNHKKNDGTLLCDSFIRVPKRRQEPGYYDVVSNPIDLLKVQQKLKTDEYDDIEDLQSDIELIVSNAKAFYKRNTQEYKDACELLELFITNKIRLLEGKDDEADTKNKIILKVTKFARKADAEAHKHDIDHSEDTSESSTNQDDENNPYEDLFMAVMSASDNDNRPLYTEFQLLPSKKKYPEYYEIIENPIDLKSIATKIQNNDYNNLLEMERGKSSERIRNKRLRGSTSLSAVTAALRDEDSDGDLELEESMEEEIQSQNNDQVDTDNPQWQLFEAVRSVTNNSGAHLSDPFWRLPSKRFYPDYYKEIKNPVSLMQIRRKLVNKSYGTVSEVAGDMTIMFENAKKYNVQTSKLYKDAVKLQKVMQAKVQELLDIDQDTDSDAESEDSKMLLKRKPGPKPKNPIGCSPGRPGRPSKDMLPLKKRLHTFSKYLLDYTCEDGRKPMLGFMEKPSKKLYPEYYEVISEPIDFLEIESKIRGEQYRNEQELINDFKLMFSNCRQFNEENSTIYEDASLLEKIMNEKAPQLIPTPEKEKKIYVRVSKPRRILSPTEKNYYYEVIKSPIDMERISHKLKNTGYETLDDLVSDFILMFDNACKYNEPDSQIYKDALVLQRVCLQTKLQLKEDDDTVPDVPAAIQDLLLNLFTNVYNHQDIDERCYSDSMADLPEHDEIDGKKVRAVSLDLIKRRLDKGLYRRLDTFQDDFFACLDRARRLSRSDSQVFEDSIELQTYFIKQRDELCKNGELLHSPALSYTLMHLTAAVESLRQSKILQESLEDENETRSSDDSIIRDTTVNVNVGESMTCNQQTYKVGEFVYLDAKEKGCEPHILLIERLWTNNGQQMLYGNYFLRPVETYHVQTRKFLEKEVFKSDTHVAVPLEEVKERCCVMNVKQYFTMKPEGFDEKDVYVCESRYSTRTRSFKKIKIYPENPSLVLVSRDVPIEPKRVMSVFRERVEKHKDELAELQEQEKLIEKEKPNVVAFTNMDIDDGNTYYEQYNTICSGIVKTGDFVYVAAEGGRQMIAQIDSIWDTKDGKCYFRGPWFVTPPEVPLMPNRTFYKNELFLSTLEDTNPLVGIMGKCSVLDYNEYISSRITEISEQDVYICNSMYDEINRQVRKLPLEGLKKFQHSNAVTDDEVYYFPKLINPPKEASPVVLTKMTDVDMLMEDSLDGGPPSVGSGEIPTVVPTVVATTSTTTTPVTTKKKSNKNKVVTGYILYSREVRKSVVQNNPDSNFGEISKIVGNEWRSLSAGEKQAWEEKASKLNEETKAQLLEEQCSSPATTNPDQIFECLWDNCDFQFEEVQDCIEHCVKDKDCQGHVQAYFQANPDSDLHCQWKNCLRNNKKNVQPFPNLARLARHVRDMHINKGNGRPVPPADRSKNFVGNRMPVLQPCVSTTSEIITANTIVAPPPPKQQEPLFITVPPRPQRVLHSEAYIKYIEGLNAENRFISPWEKTLNVTQESVPTPDPEKLTSVTTWLGSKVNQQENVLNALWALRNQLLKDTLSLQKTL</sequence>
<evidence type="ECO:0000313" key="1">
    <source>
        <dbReference type="EMBL" id="KAI4457731.1"/>
    </source>
</evidence>
<accession>A0ACB9ST04</accession>
<evidence type="ECO:0000313" key="2">
    <source>
        <dbReference type="Proteomes" id="UP001056778"/>
    </source>
</evidence>